<sequence length="305" mass="34528">MPEPKVARFYLYPALRARLLAGRLPFLSTLRDLLEARGWDVHLHDDSPEELAAARDRPGYALVRMIEPPNPRGLTFRRTYFAPFWHIERSAERWTWPVARAEFDPDTVNPQKAARFLRNMRARHFADARITREGMVLVPLQGRLQEHRSFQSMSPLAMLEAVLAHDPARRVHATLHPKERYSAAETDALDALQRRVPRLTVSLGGTAALLLACDYVATQNSSVAAAGYFLEKPAVLFGKIDFHHIAAKVHDLGAEAAIRQAPDMAPDFAAYLWWFFRDHAIDDSRPDAETRILEALRRGGWPVGG</sequence>
<dbReference type="AlphaFoldDB" id="A3K8Z5"/>
<protein>
    <submittedName>
        <fullName evidence="1">Uncharacterized protein</fullName>
    </submittedName>
</protein>
<accession>A3K8Z5</accession>
<evidence type="ECO:0000313" key="1">
    <source>
        <dbReference type="EMBL" id="EBA06378.1"/>
    </source>
</evidence>
<dbReference type="OrthoDB" id="6713140at2"/>
<dbReference type="Proteomes" id="UP000005713">
    <property type="component" value="Unassembled WGS sequence"/>
</dbReference>
<name>A3K8Z5_SAGS3</name>
<dbReference type="RefSeq" id="WP_005862698.1">
    <property type="nucleotide sequence ID" value="NZ_AAYA01000016.1"/>
</dbReference>
<organism evidence="1 2">
    <name type="scientific">Sagittula stellata (strain ATCC 700073 / DSM 11524 / E-37)</name>
    <dbReference type="NCBI Taxonomy" id="388399"/>
    <lineage>
        <taxon>Bacteria</taxon>
        <taxon>Pseudomonadati</taxon>
        <taxon>Pseudomonadota</taxon>
        <taxon>Alphaproteobacteria</taxon>
        <taxon>Rhodobacterales</taxon>
        <taxon>Roseobacteraceae</taxon>
        <taxon>Sagittula</taxon>
    </lineage>
</organism>
<gene>
    <name evidence="1" type="ORF">SSE37_18110</name>
</gene>
<proteinExistence type="predicted"/>
<dbReference type="EMBL" id="AAYA01000016">
    <property type="protein sequence ID" value="EBA06378.1"/>
    <property type="molecule type" value="Genomic_DNA"/>
</dbReference>
<comment type="caution">
    <text evidence="1">The sequence shown here is derived from an EMBL/GenBank/DDBJ whole genome shotgun (WGS) entry which is preliminary data.</text>
</comment>
<reference evidence="1 2" key="1">
    <citation type="submission" date="2006-06" db="EMBL/GenBank/DDBJ databases">
        <authorList>
            <person name="Moran M.A."/>
            <person name="Ferriera S."/>
            <person name="Johnson J."/>
            <person name="Kravitz S."/>
            <person name="Beeson K."/>
            <person name="Sutton G."/>
            <person name="Rogers Y.-H."/>
            <person name="Friedman R."/>
            <person name="Frazier M."/>
            <person name="Venter J.C."/>
        </authorList>
    </citation>
    <scope>NUCLEOTIDE SEQUENCE [LARGE SCALE GENOMIC DNA]</scope>
    <source>
        <strain evidence="1 2">E-37</strain>
    </source>
</reference>
<dbReference type="eggNOG" id="ENOG502Z912">
    <property type="taxonomic scope" value="Bacteria"/>
</dbReference>
<evidence type="ECO:0000313" key="2">
    <source>
        <dbReference type="Proteomes" id="UP000005713"/>
    </source>
</evidence>
<keyword evidence="2" id="KW-1185">Reference proteome</keyword>